<feature type="compositionally biased region" description="Basic and acidic residues" evidence="1">
    <location>
        <begin position="696"/>
        <end position="706"/>
    </location>
</feature>
<proteinExistence type="predicted"/>
<keyword evidence="2" id="KW-1185">Reference proteome</keyword>
<dbReference type="WBParaSite" id="Pan_g17136.t1">
    <property type="protein sequence ID" value="Pan_g17136.t1"/>
    <property type="gene ID" value="Pan_g17136"/>
</dbReference>
<accession>A0A7E4V6C0</accession>
<dbReference type="Proteomes" id="UP000492821">
    <property type="component" value="Unassembled WGS sequence"/>
</dbReference>
<reference evidence="2" key="1">
    <citation type="journal article" date="2013" name="Genetics">
        <title>The draft genome and transcriptome of Panagrellus redivivus are shaped by the harsh demands of a free-living lifestyle.</title>
        <authorList>
            <person name="Srinivasan J."/>
            <person name="Dillman A.R."/>
            <person name="Macchietto M.G."/>
            <person name="Heikkinen L."/>
            <person name="Lakso M."/>
            <person name="Fracchia K.M."/>
            <person name="Antoshechkin I."/>
            <person name="Mortazavi A."/>
            <person name="Wong G."/>
            <person name="Sternberg P.W."/>
        </authorList>
    </citation>
    <scope>NUCLEOTIDE SEQUENCE [LARGE SCALE GENOMIC DNA]</scope>
    <source>
        <strain evidence="2">MT8872</strain>
    </source>
</reference>
<evidence type="ECO:0000313" key="2">
    <source>
        <dbReference type="Proteomes" id="UP000492821"/>
    </source>
</evidence>
<evidence type="ECO:0000256" key="1">
    <source>
        <dbReference type="SAM" id="MobiDB-lite"/>
    </source>
</evidence>
<sequence length="900" mass="99366">MISDAELNDISPLINLIVFVDSKMTTDVVAFLDVSTAAVALFTPTQVLTVATAASTLEDAVSALLQKAPPSTVEYTLVLNYTRLQCLQRSVEALQKAGYTNIETIEVTSLSLSSNIWNLPLNCANGELVLVVAGFEVKLPWHKCVADVIQKCENGWRIIDATALAKYPSARNYVVSKGATEADKTEIGQYFGDRKLHMSVRDFAEFRSTFIRNRINKGNLDGYEVLPYCHYDLLVKFGSECLTVALTGQVPPFTVTKEVDVGNAATVEIHADEHFPGDKLLVKTFKFKSAATRTVSITINVDKTLLPQVSLKTITTRESEIATTVPPPITTSSNPKPDDRTPSMIFNIMNMGLGFLVANLNQNGSNVVPLPTLNNVIAYMRNQTSNYSTAVVNFNITDFDGATVPELKTFRDNCRKAGFPDVRMIPYKSTTFSLILSMLQINIQHGQSVAVLYPAEYNIIVRDGEHLKVRDHGGFNISKVNSYNVDRVIIMNMNNDYTRTQLANLKSKLRSKNVRVVEELDTGDDIPFLLNSKAAVSRYTFNNFCDFDIDIKGHKLVSTRFKEIPFSVSEEVPVNRTTSLEVHLRRSETKSELLKSFTFARGTKSVRIVVQVESAIDITVTMDVNTSADKVVPKMTADTVPVADKDTVNVDNKSEFSPVLPFSSNSRLLVKPDEANRSIDRATGGTAKRKKSGAQRRKEADLKASKNEPTILSGLPTFREDKVDEAGSTTTLPEELSQLQLDPPPKTILTFTSDNRVLINADGTYTGTKEVLAYVRLQDGKAPEVGQKAFDALKEHPDSVYYDITRLLATDFNPHHPNPSWRFKTSRHADGKLVIRGGDGIVTFPIVLFGLVVRSTLLYIQEHVKSEVALLGIRLPTGSTINDADLKVLAQRIGVAIVIA</sequence>
<name>A0A7E4V6C0_PANRE</name>
<organism evidence="2 3">
    <name type="scientific">Panagrellus redivivus</name>
    <name type="common">Microworm</name>
    <dbReference type="NCBI Taxonomy" id="6233"/>
    <lineage>
        <taxon>Eukaryota</taxon>
        <taxon>Metazoa</taxon>
        <taxon>Ecdysozoa</taxon>
        <taxon>Nematoda</taxon>
        <taxon>Chromadorea</taxon>
        <taxon>Rhabditida</taxon>
        <taxon>Tylenchina</taxon>
        <taxon>Panagrolaimomorpha</taxon>
        <taxon>Panagrolaimoidea</taxon>
        <taxon>Panagrolaimidae</taxon>
        <taxon>Panagrellus</taxon>
    </lineage>
</organism>
<feature type="region of interest" description="Disordered" evidence="1">
    <location>
        <begin position="671"/>
        <end position="713"/>
    </location>
</feature>
<reference evidence="3" key="2">
    <citation type="submission" date="2020-10" db="UniProtKB">
        <authorList>
            <consortium name="WormBaseParasite"/>
        </authorList>
    </citation>
    <scope>IDENTIFICATION</scope>
</reference>
<feature type="compositionally biased region" description="Basic and acidic residues" evidence="1">
    <location>
        <begin position="671"/>
        <end position="680"/>
    </location>
</feature>
<evidence type="ECO:0000313" key="3">
    <source>
        <dbReference type="WBParaSite" id="Pan_g17136.t1"/>
    </source>
</evidence>
<protein>
    <submittedName>
        <fullName evidence="3">VWFA domain-containing protein</fullName>
    </submittedName>
</protein>
<dbReference type="AlphaFoldDB" id="A0A7E4V6C0"/>